<sequence length="828" mass="91004">MHAPARAEPEDSGRRTGSTTIREVRCRARGPCYLDLQTQARRLSGSSRRRQPPTANAVLPKFLSHSVRHCRSLWDHLPPDPADPGAGARNLNPDRQPAIAMPTTKQQKINIDALHAPQLPITYTSPVPAYDQRNLPLNLLAIILSHVCYRFCLFRVLICVPRPHNHRGARGSTSAAVMSFGHLRRVQDTSTDELTARALQVDEIDDLARLTRTSRLLYYMALPRLYEKVTLRSYSELRYKENGRPEGFGSGSPFTMGLNGLVTKNVSRYVRSFRLVGDWRESDIDDFAKGRVPDNSMMLNIAVRAALDRMDKMEHFSWELNTKPLSTIYQGIMACPALTSLTLKFPNTRIPRPSVVIPPLPNLREFKALEIDPLCYPDDISVMLVNAKKLEALTMHFSPRMRDEGEESTNLNTYFGRCIAAKTVLPLKKMALINLYTRADSIDMEAVVSVDTLENMTFINCTTDDPMTVFVDETWRLFTPKHIPKKLKVMRGDTLDHKEVFLLAQLENLESLYIVSTRRRQQSQRSPSTTSNSTTAFSPANGVTNTTSVYTNATHEFKVSTSTSSPHTPDINNPGTGATSTTTAPSPRIGREHATIAADYLAAITRHLGHNLRHLLLSDQWLLTPSSLNSLLRACPQLEQLGVAMEEKNPAAVRAALRHTPKLWALRLLVHAPGAMPGMDGLDAAASALGERILGNELRRREWDGVRWLGIADMVFECGGLTTVAANTNATGTPSHLNGGGSGSLTSSPEESMSSPGTRGGRGANGAGGGGHKRKRSSGAGGVAGAGAGAGTGFADDERDKDVRRVVKRVDRSAVRDVEIWAMDSSDI</sequence>
<feature type="compositionally biased region" description="Polar residues" evidence="1">
    <location>
        <begin position="558"/>
        <end position="571"/>
    </location>
</feature>
<evidence type="ECO:0000313" key="2">
    <source>
        <dbReference type="EMBL" id="KAK8232549.1"/>
    </source>
</evidence>
<evidence type="ECO:0000313" key="3">
    <source>
        <dbReference type="Proteomes" id="UP001492380"/>
    </source>
</evidence>
<dbReference type="InterPro" id="IPR032675">
    <property type="entry name" value="LRR_dom_sf"/>
</dbReference>
<dbReference type="Proteomes" id="UP001492380">
    <property type="component" value="Unassembled WGS sequence"/>
</dbReference>
<feature type="region of interest" description="Disordered" evidence="1">
    <location>
        <begin position="517"/>
        <end position="544"/>
    </location>
</feature>
<name>A0ABR1YL83_9PEZI</name>
<feature type="compositionally biased region" description="Basic and acidic residues" evidence="1">
    <location>
        <begin position="1"/>
        <end position="14"/>
    </location>
</feature>
<proteinExistence type="predicted"/>
<evidence type="ECO:0008006" key="4">
    <source>
        <dbReference type="Google" id="ProtNLM"/>
    </source>
</evidence>
<feature type="region of interest" description="Disordered" evidence="1">
    <location>
        <begin position="1"/>
        <end position="21"/>
    </location>
</feature>
<feature type="compositionally biased region" description="Gly residues" evidence="1">
    <location>
        <begin position="779"/>
        <end position="792"/>
    </location>
</feature>
<organism evidence="2 3">
    <name type="scientific">Phyllosticta capitalensis</name>
    <dbReference type="NCBI Taxonomy" id="121624"/>
    <lineage>
        <taxon>Eukaryota</taxon>
        <taxon>Fungi</taxon>
        <taxon>Dikarya</taxon>
        <taxon>Ascomycota</taxon>
        <taxon>Pezizomycotina</taxon>
        <taxon>Dothideomycetes</taxon>
        <taxon>Dothideomycetes incertae sedis</taxon>
        <taxon>Botryosphaeriales</taxon>
        <taxon>Phyllostictaceae</taxon>
        <taxon>Phyllosticta</taxon>
    </lineage>
</organism>
<feature type="compositionally biased region" description="Low complexity" evidence="1">
    <location>
        <begin position="523"/>
        <end position="535"/>
    </location>
</feature>
<feature type="compositionally biased region" description="Low complexity" evidence="1">
    <location>
        <begin position="572"/>
        <end position="586"/>
    </location>
</feature>
<dbReference type="SUPFAM" id="SSF52047">
    <property type="entry name" value="RNI-like"/>
    <property type="match status" value="1"/>
</dbReference>
<keyword evidence="3" id="KW-1185">Reference proteome</keyword>
<comment type="caution">
    <text evidence="2">The sequence shown here is derived from an EMBL/GenBank/DDBJ whole genome shotgun (WGS) entry which is preliminary data.</text>
</comment>
<feature type="compositionally biased region" description="Low complexity" evidence="1">
    <location>
        <begin position="744"/>
        <end position="757"/>
    </location>
</feature>
<gene>
    <name evidence="2" type="ORF">HDK90DRAFT_467696</name>
</gene>
<evidence type="ECO:0000256" key="1">
    <source>
        <dbReference type="SAM" id="MobiDB-lite"/>
    </source>
</evidence>
<feature type="compositionally biased region" description="Gly residues" evidence="1">
    <location>
        <begin position="758"/>
        <end position="770"/>
    </location>
</feature>
<dbReference type="EMBL" id="JBBWRZ010000007">
    <property type="protein sequence ID" value="KAK8232549.1"/>
    <property type="molecule type" value="Genomic_DNA"/>
</dbReference>
<dbReference type="Gene3D" id="3.80.10.10">
    <property type="entry name" value="Ribonuclease Inhibitor"/>
    <property type="match status" value="1"/>
</dbReference>
<feature type="region of interest" description="Disordered" evidence="1">
    <location>
        <begin position="558"/>
        <end position="587"/>
    </location>
</feature>
<accession>A0ABR1YL83</accession>
<reference evidence="2 3" key="1">
    <citation type="submission" date="2024-04" db="EMBL/GenBank/DDBJ databases">
        <title>Phyllosticta paracitricarpa is synonymous to the EU quarantine fungus P. citricarpa based on phylogenomic analyses.</title>
        <authorList>
            <consortium name="Lawrence Berkeley National Laboratory"/>
            <person name="Van Ingen-Buijs V.A."/>
            <person name="Van Westerhoven A.C."/>
            <person name="Haridas S."/>
            <person name="Skiadas P."/>
            <person name="Martin F."/>
            <person name="Groenewald J.Z."/>
            <person name="Crous P.W."/>
            <person name="Seidl M.F."/>
        </authorList>
    </citation>
    <scope>NUCLEOTIDE SEQUENCE [LARGE SCALE GENOMIC DNA]</scope>
    <source>
        <strain evidence="2 3">CBS 123374</strain>
    </source>
</reference>
<feature type="region of interest" description="Disordered" evidence="1">
    <location>
        <begin position="731"/>
        <end position="804"/>
    </location>
</feature>
<protein>
    <recommendedName>
        <fullName evidence="4">F-box domain-containing protein</fullName>
    </recommendedName>
</protein>